<dbReference type="Proteomes" id="UP000664628">
    <property type="component" value="Unassembled WGS sequence"/>
</dbReference>
<accession>A0ABS3JGM2</accession>
<organism evidence="2 3">
    <name type="scientific">Fibrella forsythiae</name>
    <dbReference type="NCBI Taxonomy" id="2817061"/>
    <lineage>
        <taxon>Bacteria</taxon>
        <taxon>Pseudomonadati</taxon>
        <taxon>Bacteroidota</taxon>
        <taxon>Cytophagia</taxon>
        <taxon>Cytophagales</taxon>
        <taxon>Spirosomataceae</taxon>
        <taxon>Fibrella</taxon>
    </lineage>
</organism>
<name>A0ABS3JGM2_9BACT</name>
<proteinExistence type="predicted"/>
<dbReference type="RefSeq" id="WP_207329076.1">
    <property type="nucleotide sequence ID" value="NZ_JAFMYW010000002.1"/>
</dbReference>
<evidence type="ECO:0000259" key="1">
    <source>
        <dbReference type="Pfam" id="PF05448"/>
    </source>
</evidence>
<dbReference type="PANTHER" id="PTHR40111:SF1">
    <property type="entry name" value="CEPHALOSPORIN-C DEACETYLASE"/>
    <property type="match status" value="1"/>
</dbReference>
<feature type="domain" description="Acetyl xylan esterase" evidence="1">
    <location>
        <begin position="124"/>
        <end position="426"/>
    </location>
</feature>
<dbReference type="Gene3D" id="3.40.50.1820">
    <property type="entry name" value="alpha/beta hydrolase"/>
    <property type="match status" value="1"/>
</dbReference>
<keyword evidence="3" id="KW-1185">Reference proteome</keyword>
<evidence type="ECO:0000313" key="3">
    <source>
        <dbReference type="Proteomes" id="UP000664628"/>
    </source>
</evidence>
<dbReference type="InterPro" id="IPR029058">
    <property type="entry name" value="AB_hydrolase_fold"/>
</dbReference>
<sequence length="432" mass="47283">MKKILYFLLLPVGLLAQPVERLVKVVVAPDHTNWTYKTGEPVRFTISVLKHGNPVQGASVTYKIGPDMLPASKTETVSVATGAVTVAGGTMNVPGFLRCIATVQVDGKEYRGSGTAGFNPADIKPTVTSPADFRQFWETAKADLAKVPIDARLTLLPERCTEKVNVYHVNLQNWGPSNWQGAPSRLYGILCVPKGEGTFPALLQVPGAGTRPYYGDVANAEKGVVTFQIGIHGIPVNMDPAVYTSLASGAFQNYQFFNLDDRDRYYYKRVYLGCVRSVDFLASLPQVNPDRIAVTGGSQGGALSIVTAALDPRIKVLGAFYPALSDMTGYLNGRAGGWPHMFTGATAEWTNKADKIKTVGYYDVVNFARLLNVPGRYSWGFNDEVCPPTSTYSAYNVITAPKSLELFEDTGHWTYPEQGEHMTNWLLEFLMK</sequence>
<dbReference type="InterPro" id="IPR008391">
    <property type="entry name" value="AXE1_dom"/>
</dbReference>
<comment type="caution">
    <text evidence="2">The sequence shown here is derived from an EMBL/GenBank/DDBJ whole genome shotgun (WGS) entry which is preliminary data.</text>
</comment>
<protein>
    <submittedName>
        <fullName evidence="2">Acetylxylan esterase</fullName>
    </submittedName>
</protein>
<gene>
    <name evidence="2" type="ORF">J2I46_11170</name>
</gene>
<dbReference type="PANTHER" id="PTHR40111">
    <property type="entry name" value="CEPHALOSPORIN-C DEACETYLASE"/>
    <property type="match status" value="1"/>
</dbReference>
<dbReference type="SUPFAM" id="SSF53474">
    <property type="entry name" value="alpha/beta-Hydrolases"/>
    <property type="match status" value="1"/>
</dbReference>
<evidence type="ECO:0000313" key="2">
    <source>
        <dbReference type="EMBL" id="MBO0949147.1"/>
    </source>
</evidence>
<dbReference type="InterPro" id="IPR039069">
    <property type="entry name" value="CE7"/>
</dbReference>
<dbReference type="EMBL" id="JAFMYW010000002">
    <property type="protein sequence ID" value="MBO0949147.1"/>
    <property type="molecule type" value="Genomic_DNA"/>
</dbReference>
<reference evidence="2 3" key="1">
    <citation type="submission" date="2021-03" db="EMBL/GenBank/DDBJ databases">
        <title>Fibrella sp. HMF5405 genome sequencing and assembly.</title>
        <authorList>
            <person name="Kang H."/>
            <person name="Kim H."/>
            <person name="Bae S."/>
            <person name="Joh K."/>
        </authorList>
    </citation>
    <scope>NUCLEOTIDE SEQUENCE [LARGE SCALE GENOMIC DNA]</scope>
    <source>
        <strain evidence="2 3">HMF5405</strain>
    </source>
</reference>
<dbReference type="Pfam" id="PF05448">
    <property type="entry name" value="AXE1"/>
    <property type="match status" value="1"/>
</dbReference>